<dbReference type="OrthoDB" id="1728340at2759"/>
<dbReference type="Proteomes" id="UP000515123">
    <property type="component" value="Linkage group 12"/>
</dbReference>
<reference evidence="8" key="1">
    <citation type="journal article" date="2015" name="Nat. Genet.">
        <title>The pineapple genome and the evolution of CAM photosynthesis.</title>
        <authorList>
            <person name="Ming R."/>
            <person name="VanBuren R."/>
            <person name="Wai C.M."/>
            <person name="Tang H."/>
            <person name="Schatz M.C."/>
            <person name="Bowers J.E."/>
            <person name="Lyons E."/>
            <person name="Wang M.L."/>
            <person name="Chen J."/>
            <person name="Biggers E."/>
            <person name="Zhang J."/>
            <person name="Huang L."/>
            <person name="Zhang L."/>
            <person name="Miao W."/>
            <person name="Zhang J."/>
            <person name="Ye Z."/>
            <person name="Miao C."/>
            <person name="Lin Z."/>
            <person name="Wang H."/>
            <person name="Zhou H."/>
            <person name="Yim W.C."/>
            <person name="Priest H.D."/>
            <person name="Zheng C."/>
            <person name="Woodhouse M."/>
            <person name="Edger P.P."/>
            <person name="Guyot R."/>
            <person name="Guo H.B."/>
            <person name="Guo H."/>
            <person name="Zheng G."/>
            <person name="Singh R."/>
            <person name="Sharma A."/>
            <person name="Min X."/>
            <person name="Zheng Y."/>
            <person name="Lee H."/>
            <person name="Gurtowski J."/>
            <person name="Sedlazeck F.J."/>
            <person name="Harkess A."/>
            <person name="McKain M.R."/>
            <person name="Liao Z."/>
            <person name="Fang J."/>
            <person name="Liu J."/>
            <person name="Zhang X."/>
            <person name="Zhang Q."/>
            <person name="Hu W."/>
            <person name="Qin Y."/>
            <person name="Wang K."/>
            <person name="Chen L.Y."/>
            <person name="Shirley N."/>
            <person name="Lin Y.R."/>
            <person name="Liu L.Y."/>
            <person name="Hernandez A.G."/>
            <person name="Wright C.L."/>
            <person name="Bulone V."/>
            <person name="Tuskan G.A."/>
            <person name="Heath K."/>
            <person name="Zee F."/>
            <person name="Moore P.H."/>
            <person name="Sunkar R."/>
            <person name="Leebens-Mack J.H."/>
            <person name="Mockler T."/>
            <person name="Bennetzen J.L."/>
            <person name="Freeling M."/>
            <person name="Sankoff D."/>
            <person name="Paterson A.H."/>
            <person name="Zhu X."/>
            <person name="Yang X."/>
            <person name="Smith J.A."/>
            <person name="Cushman J.C."/>
            <person name="Paull R.E."/>
            <person name="Yu Q."/>
        </authorList>
    </citation>
    <scope>NUCLEOTIDE SEQUENCE [LARGE SCALE GENOMIC DNA]</scope>
    <source>
        <strain evidence="8">cv. F153</strain>
    </source>
</reference>
<evidence type="ECO:0000259" key="7">
    <source>
        <dbReference type="Pfam" id="PF00892"/>
    </source>
</evidence>
<dbReference type="InterPro" id="IPR030184">
    <property type="entry name" value="WAT1-related"/>
</dbReference>
<accession>A0A6P5FU16</accession>
<dbReference type="SUPFAM" id="SSF103481">
    <property type="entry name" value="Multidrug resistance efflux transporter EmrE"/>
    <property type="match status" value="1"/>
</dbReference>
<sequence>MEGPSERKRPFGACRELKPYIFMIFVQLSFAGMTIVAKFALNEGMSPFTFVVYRHILAAVVVSPFAWFFERKKRVQLTYSIVLKIIALGLLEPVLDQNLYYLGMKKTSAAFTAAMSNLLPAITFVMAWVLRLERVSWNEKRSLAKVIGTTVSVSGAMVMTLYKGPLILRGSSISKLNREAETGTSSRDFVKGSLFLIFACSSWSGFMILQAITLRDYPLEFTVTAMTCLSGAALGAVSALVKERNAAAWKIGCGMLRVSMVLARVCDETKGAGFRHRVQPTKHDCSRDRGLVLLSRGSASWQAYWGSSHNEWTLHGCVGKEAGSESVASGREGNS</sequence>
<comment type="similarity">
    <text evidence="2 6">Belongs to the drug/metabolite transporter (DMT) superfamily. Plant drug/metabolite exporter (P-DME) (TC 2.A.7.4) family.</text>
</comment>
<dbReference type="AlphaFoldDB" id="A0A6P5FU16"/>
<feature type="transmembrane region" description="Helical" evidence="6">
    <location>
        <begin position="52"/>
        <end position="69"/>
    </location>
</feature>
<dbReference type="GeneID" id="109718160"/>
<proteinExistence type="inferred from homology"/>
<name>A0A6P5FU16_ANACO</name>
<evidence type="ECO:0000256" key="1">
    <source>
        <dbReference type="ARBA" id="ARBA00004141"/>
    </source>
</evidence>
<feature type="transmembrane region" description="Helical" evidence="6">
    <location>
        <begin position="194"/>
        <end position="214"/>
    </location>
</feature>
<keyword evidence="3 6" id="KW-0812">Transmembrane</keyword>
<dbReference type="GO" id="GO:0016020">
    <property type="term" value="C:membrane"/>
    <property type="evidence" value="ECO:0007669"/>
    <property type="project" value="UniProtKB-SubCell"/>
</dbReference>
<evidence type="ECO:0000256" key="3">
    <source>
        <dbReference type="ARBA" id="ARBA00022692"/>
    </source>
</evidence>
<dbReference type="RefSeq" id="XP_020099776.1">
    <property type="nucleotide sequence ID" value="XM_020244187.1"/>
</dbReference>
<dbReference type="InterPro" id="IPR000620">
    <property type="entry name" value="EamA_dom"/>
</dbReference>
<evidence type="ECO:0000256" key="6">
    <source>
        <dbReference type="RuleBase" id="RU363077"/>
    </source>
</evidence>
<feature type="transmembrane region" description="Helical" evidence="6">
    <location>
        <begin position="81"/>
        <end position="103"/>
    </location>
</feature>
<evidence type="ECO:0000256" key="2">
    <source>
        <dbReference type="ARBA" id="ARBA00007635"/>
    </source>
</evidence>
<evidence type="ECO:0000256" key="5">
    <source>
        <dbReference type="ARBA" id="ARBA00023136"/>
    </source>
</evidence>
<feature type="transmembrane region" description="Helical" evidence="6">
    <location>
        <begin position="109"/>
        <end position="130"/>
    </location>
</feature>
<evidence type="ECO:0000256" key="4">
    <source>
        <dbReference type="ARBA" id="ARBA00022989"/>
    </source>
</evidence>
<keyword evidence="5 6" id="KW-0472">Membrane</keyword>
<dbReference type="InterPro" id="IPR037185">
    <property type="entry name" value="EmrE-like"/>
</dbReference>
<evidence type="ECO:0000313" key="8">
    <source>
        <dbReference type="Proteomes" id="UP000515123"/>
    </source>
</evidence>
<dbReference type="Pfam" id="PF00892">
    <property type="entry name" value="EamA"/>
    <property type="match status" value="1"/>
</dbReference>
<organism evidence="8 9">
    <name type="scientific">Ananas comosus</name>
    <name type="common">Pineapple</name>
    <name type="synonym">Ananas ananas</name>
    <dbReference type="NCBI Taxonomy" id="4615"/>
    <lineage>
        <taxon>Eukaryota</taxon>
        <taxon>Viridiplantae</taxon>
        <taxon>Streptophyta</taxon>
        <taxon>Embryophyta</taxon>
        <taxon>Tracheophyta</taxon>
        <taxon>Spermatophyta</taxon>
        <taxon>Magnoliopsida</taxon>
        <taxon>Liliopsida</taxon>
        <taxon>Poales</taxon>
        <taxon>Bromeliaceae</taxon>
        <taxon>Bromelioideae</taxon>
        <taxon>Ananas</taxon>
    </lineage>
</organism>
<comment type="subcellular location">
    <subcellularLocation>
        <location evidence="1 6">Membrane</location>
        <topology evidence="1 6">Multi-pass membrane protein</topology>
    </subcellularLocation>
</comment>
<evidence type="ECO:0000313" key="9">
    <source>
        <dbReference type="RefSeq" id="XP_020099776.1"/>
    </source>
</evidence>
<dbReference type="GO" id="GO:0022857">
    <property type="term" value="F:transmembrane transporter activity"/>
    <property type="evidence" value="ECO:0007669"/>
    <property type="project" value="InterPro"/>
</dbReference>
<reference evidence="9" key="2">
    <citation type="submission" date="2025-08" db="UniProtKB">
        <authorList>
            <consortium name="RefSeq"/>
        </authorList>
    </citation>
    <scope>IDENTIFICATION</scope>
    <source>
        <tissue evidence="9">Leaf</tissue>
    </source>
</reference>
<dbReference type="PANTHER" id="PTHR31218">
    <property type="entry name" value="WAT1-RELATED PROTEIN"/>
    <property type="match status" value="1"/>
</dbReference>
<keyword evidence="4 6" id="KW-1133">Transmembrane helix</keyword>
<feature type="transmembrane region" description="Helical" evidence="6">
    <location>
        <begin position="221"/>
        <end position="241"/>
    </location>
</feature>
<keyword evidence="8" id="KW-1185">Reference proteome</keyword>
<feature type="transmembrane region" description="Helical" evidence="6">
    <location>
        <begin position="20"/>
        <end position="40"/>
    </location>
</feature>
<gene>
    <name evidence="9" type="primary">LOC109718160</name>
</gene>
<protein>
    <recommendedName>
        <fullName evidence="6">WAT1-related protein</fullName>
    </recommendedName>
</protein>
<feature type="domain" description="EamA" evidence="7">
    <location>
        <begin position="19"/>
        <end position="159"/>
    </location>
</feature>